<dbReference type="AlphaFoldDB" id="A0A9P0BRY4"/>
<dbReference type="InterPro" id="IPR004821">
    <property type="entry name" value="Cyt_trans-like"/>
</dbReference>
<dbReference type="Proteomes" id="UP001154114">
    <property type="component" value="Chromosome 14"/>
</dbReference>
<gene>
    <name evidence="4" type="ORF">CINC_LOCUS2922</name>
</gene>
<dbReference type="OrthoDB" id="330671at2759"/>
<dbReference type="PANTHER" id="PTHR10695:SF46">
    <property type="entry name" value="BIFUNCTIONAL COENZYME A SYNTHASE-RELATED"/>
    <property type="match status" value="1"/>
</dbReference>
<dbReference type="PROSITE" id="PS51219">
    <property type="entry name" value="DPCK"/>
    <property type="match status" value="1"/>
</dbReference>
<dbReference type="EMBL" id="LR824017">
    <property type="protein sequence ID" value="CAH0585606.1"/>
    <property type="molecule type" value="Genomic_DNA"/>
</dbReference>
<evidence type="ECO:0000313" key="5">
    <source>
        <dbReference type="Proteomes" id="UP001154114"/>
    </source>
</evidence>
<dbReference type="GO" id="GO:0004140">
    <property type="term" value="F:dephospho-CoA kinase activity"/>
    <property type="evidence" value="ECO:0007669"/>
    <property type="project" value="InterPro"/>
</dbReference>
<dbReference type="CDD" id="cd02164">
    <property type="entry name" value="PPAT_CoAS"/>
    <property type="match status" value="1"/>
</dbReference>
<name>A0A9P0BRY4_CHRIL</name>
<dbReference type="GO" id="GO:0005524">
    <property type="term" value="F:ATP binding"/>
    <property type="evidence" value="ECO:0007669"/>
    <property type="project" value="UniProtKB-KW"/>
</dbReference>
<evidence type="ECO:0000256" key="2">
    <source>
        <dbReference type="ARBA" id="ARBA00022840"/>
    </source>
</evidence>
<keyword evidence="2" id="KW-0067">ATP-binding</keyword>
<evidence type="ECO:0000256" key="1">
    <source>
        <dbReference type="ARBA" id="ARBA00022741"/>
    </source>
</evidence>
<dbReference type="HAMAP" id="MF_00376">
    <property type="entry name" value="Dephospho_CoA_kinase"/>
    <property type="match status" value="1"/>
</dbReference>
<dbReference type="NCBIfam" id="TIGR00152">
    <property type="entry name" value="dephospho-CoA kinase"/>
    <property type="match status" value="1"/>
</dbReference>
<organism evidence="4 5">
    <name type="scientific">Chrysodeixis includens</name>
    <name type="common">Soybean looper</name>
    <name type="synonym">Pseudoplusia includens</name>
    <dbReference type="NCBI Taxonomy" id="689277"/>
    <lineage>
        <taxon>Eukaryota</taxon>
        <taxon>Metazoa</taxon>
        <taxon>Ecdysozoa</taxon>
        <taxon>Arthropoda</taxon>
        <taxon>Hexapoda</taxon>
        <taxon>Insecta</taxon>
        <taxon>Pterygota</taxon>
        <taxon>Neoptera</taxon>
        <taxon>Endopterygota</taxon>
        <taxon>Lepidoptera</taxon>
        <taxon>Glossata</taxon>
        <taxon>Ditrysia</taxon>
        <taxon>Noctuoidea</taxon>
        <taxon>Noctuidae</taxon>
        <taxon>Plusiinae</taxon>
        <taxon>Chrysodeixis</taxon>
    </lineage>
</organism>
<feature type="domain" description="Cytidyltransferase-like" evidence="3">
    <location>
        <begin position="165"/>
        <end position="308"/>
    </location>
</feature>
<dbReference type="Gene3D" id="3.40.50.620">
    <property type="entry name" value="HUPs"/>
    <property type="match status" value="1"/>
</dbReference>
<dbReference type="SUPFAM" id="SSF52540">
    <property type="entry name" value="P-loop containing nucleoside triphosphate hydrolases"/>
    <property type="match status" value="1"/>
</dbReference>
<keyword evidence="5" id="KW-1185">Reference proteome</keyword>
<dbReference type="GO" id="GO:0015937">
    <property type="term" value="P:coenzyme A biosynthetic process"/>
    <property type="evidence" value="ECO:0007669"/>
    <property type="project" value="InterPro"/>
</dbReference>
<dbReference type="SUPFAM" id="SSF52374">
    <property type="entry name" value="Nucleotidylyl transferase"/>
    <property type="match status" value="1"/>
</dbReference>
<reference evidence="4" key="1">
    <citation type="submission" date="2021-12" db="EMBL/GenBank/DDBJ databases">
        <authorList>
            <person name="King R."/>
        </authorList>
    </citation>
    <scope>NUCLEOTIDE SEQUENCE</scope>
</reference>
<dbReference type="NCBIfam" id="NF001985">
    <property type="entry name" value="PRK00777.1"/>
    <property type="match status" value="1"/>
</dbReference>
<protein>
    <recommendedName>
        <fullName evidence="3">Cytidyltransferase-like domain-containing protein</fullName>
    </recommendedName>
</protein>
<dbReference type="FunFam" id="3.40.50.620:FF:000089">
    <property type="entry name" value="Bifunctional coenzyme A synthase"/>
    <property type="match status" value="1"/>
</dbReference>
<dbReference type="InterPro" id="IPR027417">
    <property type="entry name" value="P-loop_NTPase"/>
</dbReference>
<dbReference type="PANTHER" id="PTHR10695">
    <property type="entry name" value="DEPHOSPHO-COA KINASE-RELATED"/>
    <property type="match status" value="1"/>
</dbReference>
<proteinExistence type="inferred from homology"/>
<dbReference type="InterPro" id="IPR014729">
    <property type="entry name" value="Rossmann-like_a/b/a_fold"/>
</dbReference>
<evidence type="ECO:0000313" key="4">
    <source>
        <dbReference type="EMBL" id="CAH0585606.1"/>
    </source>
</evidence>
<keyword evidence="1" id="KW-0547">Nucleotide-binding</keyword>
<evidence type="ECO:0000259" key="3">
    <source>
        <dbReference type="Pfam" id="PF01467"/>
    </source>
</evidence>
<dbReference type="InterPro" id="IPR001977">
    <property type="entry name" value="Depp_CoAkinase"/>
</dbReference>
<accession>A0A9P0BRY4</accession>
<dbReference type="CDD" id="cd02022">
    <property type="entry name" value="DPCK"/>
    <property type="match status" value="1"/>
</dbReference>
<dbReference type="Pfam" id="PF01467">
    <property type="entry name" value="CTP_transf_like"/>
    <property type="match status" value="1"/>
</dbReference>
<dbReference type="Gene3D" id="3.40.50.300">
    <property type="entry name" value="P-loop containing nucleotide triphosphate hydrolases"/>
    <property type="match status" value="1"/>
</dbReference>
<sequence length="531" mass="59856">MIYQAPLAVLCITIIVSYFYMKSPTEPNAMANNGLLFISNAAKVHSVCQRASKFVKRVLYVNIKENSDNTLPLLSKQIDNLYSKSQTSNLDLRLMLKPSDTIREIKTGHPIDMILYDSELAKEIDELKHTVSTVSSGYKLQSIETHGASQHVQEDPLKTYENVALGGTFDRLHNGHKILLSQAALRATKLLTVGVTDVNMIQSKTLWELIEPVEVRIEQVLNFLKDINPDLEYNVFPLKDLYGPTKDDPRYQLIVVSEETLRGANKINEKRVENGLQPMDVHVIGMAQDAHPDHSLEEEDKISSSNQRMRLLGTLLRPPVPNPNIPDWPYVIGLAGGIASGKSNITNKLKLKGVGVVNCDIIAHDLYKPGLPLNRTISEVFGQDIITDAGEVDRKKLGQIVFSDTKQLEKLNSIVWPAVIAEAQRQIRAFGELGHRVVVMEAAVMVRARWYHYCHQLWAVIVPRDEAIKRLQDRNNLTIEEATQRVNAQPSNEEQIAKANVVFSPFWSYDYTQGQIDRAWQGLQEILDARK</sequence>
<dbReference type="Pfam" id="PF01121">
    <property type="entry name" value="CoaE"/>
    <property type="match status" value="1"/>
</dbReference>